<dbReference type="GO" id="GO:0045259">
    <property type="term" value="C:proton-transporting ATP synthase complex"/>
    <property type="evidence" value="ECO:0007669"/>
    <property type="project" value="UniProtKB-KW"/>
</dbReference>
<evidence type="ECO:0000256" key="2">
    <source>
        <dbReference type="ARBA" id="ARBA00007681"/>
    </source>
</evidence>
<dbReference type="GO" id="GO:0046933">
    <property type="term" value="F:proton-transporting ATP synthase activity, rotational mechanism"/>
    <property type="evidence" value="ECO:0007669"/>
    <property type="project" value="InterPro"/>
</dbReference>
<evidence type="ECO:0000256" key="1">
    <source>
        <dbReference type="ARBA" id="ARBA00004170"/>
    </source>
</evidence>
<keyword evidence="7" id="KW-0139">CF(1)</keyword>
<dbReference type="AlphaFoldDB" id="A0A381PAK0"/>
<dbReference type="NCBIfam" id="TIGR01146">
    <property type="entry name" value="ATPsyn_F1gamma"/>
    <property type="match status" value="1"/>
</dbReference>
<dbReference type="CDD" id="cd12151">
    <property type="entry name" value="F1-ATPase_gamma"/>
    <property type="match status" value="1"/>
</dbReference>
<dbReference type="Gene3D" id="3.40.1380.10">
    <property type="match status" value="1"/>
</dbReference>
<dbReference type="InterPro" id="IPR000131">
    <property type="entry name" value="ATP_synth_F1_gsu"/>
</dbReference>
<accession>A0A381PAK0</accession>
<reference evidence="9" key="1">
    <citation type="submission" date="2018-05" db="EMBL/GenBank/DDBJ databases">
        <authorList>
            <person name="Lanie J.A."/>
            <person name="Ng W.-L."/>
            <person name="Kazmierczak K.M."/>
            <person name="Andrzejewski T.M."/>
            <person name="Davidsen T.M."/>
            <person name="Wayne K.J."/>
            <person name="Tettelin H."/>
            <person name="Glass J.I."/>
            <person name="Rusch D."/>
            <person name="Podicherti R."/>
            <person name="Tsui H.-C.T."/>
            <person name="Winkler M.E."/>
        </authorList>
    </citation>
    <scope>NUCLEOTIDE SEQUENCE</scope>
</reference>
<dbReference type="Pfam" id="PF00231">
    <property type="entry name" value="ATP-synt"/>
    <property type="match status" value="1"/>
</dbReference>
<dbReference type="PRINTS" id="PR00126">
    <property type="entry name" value="ATPASEGAMMA"/>
</dbReference>
<evidence type="ECO:0000256" key="5">
    <source>
        <dbReference type="ARBA" id="ARBA00023065"/>
    </source>
</evidence>
<dbReference type="InterPro" id="IPR023632">
    <property type="entry name" value="ATP_synth_F1_gsu_CS"/>
</dbReference>
<dbReference type="PROSITE" id="PS00153">
    <property type="entry name" value="ATPASE_GAMMA"/>
    <property type="match status" value="1"/>
</dbReference>
<proteinExistence type="inferred from homology"/>
<keyword evidence="8" id="KW-0066">ATP synthesis</keyword>
<keyword evidence="4" id="KW-0375">Hydrogen ion transport</keyword>
<evidence type="ECO:0000256" key="8">
    <source>
        <dbReference type="ARBA" id="ARBA00023310"/>
    </source>
</evidence>
<sequence>MELIAASRIVKAQSRVQAAKPYSEKVTDVIANLAGGGAGVDHPLLTPADEVTRVAYVAIAADRGLCGGYNNNVLRAVERAIAADQSLDRQYALVLSGKKAASYFSFRGYEVHAAYEGFSDQPNYSDAKAIAESVADLFESGEVQQVRLAYTRFLSMGSQEVTIDQFMPLEASEIGADGDGDTGGGGYEFEPEPAEILSRLLPRYAEARLYAALLEGSASEHAARQRAMKAATDNAEDLKTNLTRIMNRARQDAITTEIMEIVSGAEAMNDDGDDGGLDEAITQSLEGSLAALVSDRNDA</sequence>
<evidence type="ECO:0000256" key="4">
    <source>
        <dbReference type="ARBA" id="ARBA00022781"/>
    </source>
</evidence>
<keyword evidence="5" id="KW-0406">Ion transport</keyword>
<evidence type="ECO:0000256" key="3">
    <source>
        <dbReference type="ARBA" id="ARBA00022448"/>
    </source>
</evidence>
<protein>
    <submittedName>
        <fullName evidence="9">Uncharacterized protein</fullName>
    </submittedName>
</protein>
<dbReference type="PANTHER" id="PTHR11693:SF22">
    <property type="entry name" value="ATP SYNTHASE SUBUNIT GAMMA, MITOCHONDRIAL"/>
    <property type="match status" value="1"/>
</dbReference>
<comment type="similarity">
    <text evidence="2">Belongs to the ATPase gamma chain family.</text>
</comment>
<dbReference type="EMBL" id="UINC01000928">
    <property type="protein sequence ID" value="SUZ64005.1"/>
    <property type="molecule type" value="Genomic_DNA"/>
</dbReference>
<dbReference type="InterPro" id="IPR035968">
    <property type="entry name" value="ATP_synth_F1_ATPase_gsu"/>
</dbReference>
<organism evidence="9">
    <name type="scientific">marine metagenome</name>
    <dbReference type="NCBI Taxonomy" id="408172"/>
    <lineage>
        <taxon>unclassified sequences</taxon>
        <taxon>metagenomes</taxon>
        <taxon>ecological metagenomes</taxon>
    </lineage>
</organism>
<dbReference type="PANTHER" id="PTHR11693">
    <property type="entry name" value="ATP SYNTHASE GAMMA CHAIN"/>
    <property type="match status" value="1"/>
</dbReference>
<dbReference type="SUPFAM" id="SSF52943">
    <property type="entry name" value="ATP synthase (F1-ATPase), gamma subunit"/>
    <property type="match status" value="1"/>
</dbReference>
<keyword evidence="6" id="KW-0472">Membrane</keyword>
<name>A0A381PAK0_9ZZZZ</name>
<comment type="subcellular location">
    <subcellularLocation>
        <location evidence="1">Membrane</location>
        <topology evidence="1">Peripheral membrane protein</topology>
    </subcellularLocation>
</comment>
<evidence type="ECO:0000256" key="7">
    <source>
        <dbReference type="ARBA" id="ARBA00023196"/>
    </source>
</evidence>
<evidence type="ECO:0000313" key="9">
    <source>
        <dbReference type="EMBL" id="SUZ64005.1"/>
    </source>
</evidence>
<gene>
    <name evidence="9" type="ORF">METZ01_LOCUS16859</name>
</gene>
<dbReference type="HAMAP" id="MF_00815">
    <property type="entry name" value="ATP_synth_gamma_bact"/>
    <property type="match status" value="1"/>
</dbReference>
<dbReference type="Gene3D" id="1.10.287.80">
    <property type="entry name" value="ATP synthase, gamma subunit, helix hairpin domain"/>
    <property type="match status" value="1"/>
</dbReference>
<evidence type="ECO:0000256" key="6">
    <source>
        <dbReference type="ARBA" id="ARBA00023136"/>
    </source>
</evidence>
<keyword evidence="3" id="KW-0813">Transport</keyword>